<organism evidence="2 3">
    <name type="scientific">Necator americanus</name>
    <name type="common">Human hookworm</name>
    <dbReference type="NCBI Taxonomy" id="51031"/>
    <lineage>
        <taxon>Eukaryota</taxon>
        <taxon>Metazoa</taxon>
        <taxon>Ecdysozoa</taxon>
        <taxon>Nematoda</taxon>
        <taxon>Chromadorea</taxon>
        <taxon>Rhabditida</taxon>
        <taxon>Rhabditina</taxon>
        <taxon>Rhabditomorpha</taxon>
        <taxon>Strongyloidea</taxon>
        <taxon>Ancylostomatidae</taxon>
        <taxon>Bunostominae</taxon>
        <taxon>Necator</taxon>
    </lineage>
</organism>
<keyword evidence="3" id="KW-1185">Reference proteome</keyword>
<gene>
    <name evidence="2" type="ORF">NECAME_00701</name>
</gene>
<sequence>MQLIHFTVAHSSETTTKEEKIVSLEVVLLWHKIKEASEAKRDYGHLPEDLNESSATSRLANPVNSQKPLGILQHF</sequence>
<feature type="region of interest" description="Disordered" evidence="1">
    <location>
        <begin position="42"/>
        <end position="75"/>
    </location>
</feature>
<name>W2SV43_NECAM</name>
<accession>W2SV43</accession>
<proteinExistence type="predicted"/>
<dbReference type="Proteomes" id="UP000053676">
    <property type="component" value="Unassembled WGS sequence"/>
</dbReference>
<evidence type="ECO:0000313" key="2">
    <source>
        <dbReference type="EMBL" id="ETN73614.1"/>
    </source>
</evidence>
<dbReference type="EMBL" id="KI660422">
    <property type="protein sequence ID" value="ETN73614.1"/>
    <property type="molecule type" value="Genomic_DNA"/>
</dbReference>
<evidence type="ECO:0000256" key="1">
    <source>
        <dbReference type="SAM" id="MobiDB-lite"/>
    </source>
</evidence>
<protein>
    <submittedName>
        <fullName evidence="2">Uncharacterized protein</fullName>
    </submittedName>
</protein>
<feature type="compositionally biased region" description="Polar residues" evidence="1">
    <location>
        <begin position="52"/>
        <end position="67"/>
    </location>
</feature>
<reference evidence="3" key="1">
    <citation type="journal article" date="2014" name="Nat. Genet.">
        <title>Genome of the human hookworm Necator americanus.</title>
        <authorList>
            <person name="Tang Y.T."/>
            <person name="Gao X."/>
            <person name="Rosa B.A."/>
            <person name="Abubucker S."/>
            <person name="Hallsworth-Pepin K."/>
            <person name="Martin J."/>
            <person name="Tyagi R."/>
            <person name="Heizer E."/>
            <person name="Zhang X."/>
            <person name="Bhonagiri-Palsikar V."/>
            <person name="Minx P."/>
            <person name="Warren W.C."/>
            <person name="Wang Q."/>
            <person name="Zhan B."/>
            <person name="Hotez P.J."/>
            <person name="Sternberg P.W."/>
            <person name="Dougall A."/>
            <person name="Gaze S.T."/>
            <person name="Mulvenna J."/>
            <person name="Sotillo J."/>
            <person name="Ranganathan S."/>
            <person name="Rabelo E.M."/>
            <person name="Wilson R.K."/>
            <person name="Felgner P.L."/>
            <person name="Bethony J."/>
            <person name="Hawdon J.M."/>
            <person name="Gasser R.B."/>
            <person name="Loukas A."/>
            <person name="Mitreva M."/>
        </authorList>
    </citation>
    <scope>NUCLEOTIDE SEQUENCE [LARGE SCALE GENOMIC DNA]</scope>
</reference>
<evidence type="ECO:0000313" key="3">
    <source>
        <dbReference type="Proteomes" id="UP000053676"/>
    </source>
</evidence>
<dbReference type="AlphaFoldDB" id="W2SV43"/>
<dbReference type="KEGG" id="nai:NECAME_00701"/>